<feature type="transmembrane region" description="Helical" evidence="1">
    <location>
        <begin position="424"/>
        <end position="444"/>
    </location>
</feature>
<feature type="signal peptide" evidence="2">
    <location>
        <begin position="1"/>
        <end position="37"/>
    </location>
</feature>
<keyword evidence="1" id="KW-0472">Membrane</keyword>
<evidence type="ECO:0000256" key="2">
    <source>
        <dbReference type="SAM" id="SignalP"/>
    </source>
</evidence>
<dbReference type="Proteomes" id="UP000807769">
    <property type="component" value="Unassembled WGS sequence"/>
</dbReference>
<dbReference type="AlphaFoldDB" id="A0A9P7E1W1"/>
<evidence type="ECO:0000256" key="1">
    <source>
        <dbReference type="SAM" id="Phobius"/>
    </source>
</evidence>
<dbReference type="GeneID" id="64625547"/>
<reference evidence="3" key="1">
    <citation type="journal article" date="2020" name="New Phytol.">
        <title>Comparative genomics reveals dynamic genome evolution in host specialist ectomycorrhizal fungi.</title>
        <authorList>
            <person name="Lofgren L.A."/>
            <person name="Nguyen N.H."/>
            <person name="Vilgalys R."/>
            <person name="Ruytinx J."/>
            <person name="Liao H.L."/>
            <person name="Branco S."/>
            <person name="Kuo A."/>
            <person name="LaButti K."/>
            <person name="Lipzen A."/>
            <person name="Andreopoulos W."/>
            <person name="Pangilinan J."/>
            <person name="Riley R."/>
            <person name="Hundley H."/>
            <person name="Na H."/>
            <person name="Barry K."/>
            <person name="Grigoriev I.V."/>
            <person name="Stajich J.E."/>
            <person name="Kennedy P.G."/>
        </authorList>
    </citation>
    <scope>NUCLEOTIDE SEQUENCE</scope>
    <source>
        <strain evidence="3">MN1</strain>
    </source>
</reference>
<feature type="transmembrane region" description="Helical" evidence="1">
    <location>
        <begin position="258"/>
        <end position="275"/>
    </location>
</feature>
<dbReference type="EMBL" id="JABBWG010000035">
    <property type="protein sequence ID" value="KAG1809184.1"/>
    <property type="molecule type" value="Genomic_DNA"/>
</dbReference>
<dbReference type="OrthoDB" id="5392263at2759"/>
<organism evidence="3 4">
    <name type="scientific">Suillus subaureus</name>
    <dbReference type="NCBI Taxonomy" id="48587"/>
    <lineage>
        <taxon>Eukaryota</taxon>
        <taxon>Fungi</taxon>
        <taxon>Dikarya</taxon>
        <taxon>Basidiomycota</taxon>
        <taxon>Agaricomycotina</taxon>
        <taxon>Agaricomycetes</taxon>
        <taxon>Agaricomycetidae</taxon>
        <taxon>Boletales</taxon>
        <taxon>Suillineae</taxon>
        <taxon>Suillaceae</taxon>
        <taxon>Suillus</taxon>
    </lineage>
</organism>
<proteinExistence type="predicted"/>
<name>A0A9P7E1W1_9AGAM</name>
<feature type="transmembrane region" description="Helical" evidence="1">
    <location>
        <begin position="566"/>
        <end position="589"/>
    </location>
</feature>
<keyword evidence="4" id="KW-1185">Reference proteome</keyword>
<protein>
    <submittedName>
        <fullName evidence="3">Uncharacterized protein</fullName>
    </submittedName>
</protein>
<keyword evidence="1" id="KW-1133">Transmembrane helix</keyword>
<evidence type="ECO:0000313" key="3">
    <source>
        <dbReference type="EMBL" id="KAG1809184.1"/>
    </source>
</evidence>
<sequence length="595" mass="65205">MRDTKSEFYCSQRLILTISSVIRLFLLLLPLLKGAYASDINITDCFVKFRNNANLTLDASGLVNGNGGNVPSSGIMNAVGFTYETCLSQCGSGTQNPTWANISQQFGAWLLPYLALISQLPFGARHRVDNLMSAILIVGSPVLAGYSMILTILNANWISRQFDNLSFPNTKSAVRILISLQQSPLRISNEHSLLSSLVVLPDNDDWWPYTADFLDYTHTWSIASVTTIGWVIVAYLLTVASSLSDVPSNINSNGQGTGSVWLWLIPIVIGWLQLSPKCDYARVRKAMDNADAMAFVATDDSDGVIKASDLSEKRAVSIDTNIENPSSPDEMLTPPIYNYARAILWSRSAEDVFDAFRIASNNAKIHKPVTMGATWKNVNRRDFIDPSNRKGNASEVNAYCRLPRYPGRSPWATGMFSRMFVASLLPLALQWATTGAAVLVVYFTPTVGLGCRSLGYLIYGALATIIWAMLVMSSILSHYASSYSDRPRSPFSSVAVRLVKAVSNLLRWGGKLVAIVNAIWIIAAGMLQFTSVYDNCYCNSSVLGRGAQYAYDIIVFDSLDLSQTKAAWFGALALAGSTSLGFIFYMSLLTDLVPI</sequence>
<feature type="transmembrane region" description="Helical" evidence="1">
    <location>
        <begin position="512"/>
        <end position="533"/>
    </location>
</feature>
<feature type="transmembrane region" description="Helical" evidence="1">
    <location>
        <begin position="131"/>
        <end position="153"/>
    </location>
</feature>
<dbReference type="RefSeq" id="XP_041189093.1">
    <property type="nucleotide sequence ID" value="XM_041331530.1"/>
</dbReference>
<feature type="transmembrane region" description="Helical" evidence="1">
    <location>
        <begin position="456"/>
        <end position="479"/>
    </location>
</feature>
<evidence type="ECO:0000313" key="4">
    <source>
        <dbReference type="Proteomes" id="UP000807769"/>
    </source>
</evidence>
<keyword evidence="2" id="KW-0732">Signal</keyword>
<keyword evidence="1" id="KW-0812">Transmembrane</keyword>
<feature type="chain" id="PRO_5040238810" evidence="2">
    <location>
        <begin position="38"/>
        <end position="595"/>
    </location>
</feature>
<accession>A0A9P7E1W1</accession>
<comment type="caution">
    <text evidence="3">The sequence shown here is derived from an EMBL/GenBank/DDBJ whole genome shotgun (WGS) entry which is preliminary data.</text>
</comment>
<feature type="transmembrane region" description="Helical" evidence="1">
    <location>
        <begin position="220"/>
        <end position="238"/>
    </location>
</feature>
<gene>
    <name evidence="3" type="ORF">BJ212DRAFT_1279913</name>
</gene>